<reference evidence="2" key="2">
    <citation type="submission" date="2018-03" db="EMBL/GenBank/DDBJ databases">
        <title>The Triticum urartu genome reveals the dynamic nature of wheat genome evolution.</title>
        <authorList>
            <person name="Ling H."/>
            <person name="Ma B."/>
            <person name="Shi X."/>
            <person name="Liu H."/>
            <person name="Dong L."/>
            <person name="Sun H."/>
            <person name="Cao Y."/>
            <person name="Gao Q."/>
            <person name="Zheng S."/>
            <person name="Li Y."/>
            <person name="Yu Y."/>
            <person name="Du H."/>
            <person name="Qi M."/>
            <person name="Li Y."/>
            <person name="Yu H."/>
            <person name="Cui Y."/>
            <person name="Wang N."/>
            <person name="Chen C."/>
            <person name="Wu H."/>
            <person name="Zhao Y."/>
            <person name="Zhang J."/>
            <person name="Li Y."/>
            <person name="Zhou W."/>
            <person name="Zhang B."/>
            <person name="Hu W."/>
            <person name="Eijk M."/>
            <person name="Tang J."/>
            <person name="Witsenboer H."/>
            <person name="Zhao S."/>
            <person name="Li Z."/>
            <person name="Zhang A."/>
            <person name="Wang D."/>
            <person name="Liang C."/>
        </authorList>
    </citation>
    <scope>NUCLEOTIDE SEQUENCE [LARGE SCALE GENOMIC DNA]</scope>
    <source>
        <strain evidence="2">cv. G1812</strain>
    </source>
</reference>
<proteinExistence type="predicted"/>
<dbReference type="Gramene" id="TuG1812G0300005438.01.T01">
    <property type="protein sequence ID" value="TuG1812G0300005438.01.T01.cds309227"/>
    <property type="gene ID" value="TuG1812G0300005438.01"/>
</dbReference>
<evidence type="ECO:0000313" key="2">
    <source>
        <dbReference type="EnsemblPlants" id="TuG1812G0300005438.01.T01.cds309227"/>
    </source>
</evidence>
<dbReference type="Proteomes" id="UP000015106">
    <property type="component" value="Chromosome 3"/>
</dbReference>
<feature type="compositionally biased region" description="Low complexity" evidence="1">
    <location>
        <begin position="27"/>
        <end position="38"/>
    </location>
</feature>
<reference evidence="2" key="3">
    <citation type="submission" date="2022-06" db="UniProtKB">
        <authorList>
            <consortium name="EnsemblPlants"/>
        </authorList>
    </citation>
    <scope>IDENTIFICATION</scope>
</reference>
<name>A0A8R7U1M0_TRIUA</name>
<accession>A0A8R7U1M0</accession>
<evidence type="ECO:0000256" key="1">
    <source>
        <dbReference type="SAM" id="MobiDB-lite"/>
    </source>
</evidence>
<sequence>MRAPATDRPLVPADHTTAPLLDLSTRSPSGVSSAAAPSRTGLPRLADQTTCGTPAVTNVMPAPLLQYTTATPRRNSVHGAAGPLPRG</sequence>
<feature type="region of interest" description="Disordered" evidence="1">
    <location>
        <begin position="1"/>
        <end position="49"/>
    </location>
</feature>
<keyword evidence="3" id="KW-1185">Reference proteome</keyword>
<protein>
    <submittedName>
        <fullName evidence="2">Uncharacterized protein</fullName>
    </submittedName>
</protein>
<evidence type="ECO:0000313" key="3">
    <source>
        <dbReference type="Proteomes" id="UP000015106"/>
    </source>
</evidence>
<dbReference type="EnsemblPlants" id="TuG1812G0300005438.01.T01">
    <property type="protein sequence ID" value="TuG1812G0300005438.01.T01.cds309227"/>
    <property type="gene ID" value="TuG1812G0300005438.01"/>
</dbReference>
<dbReference type="AlphaFoldDB" id="A0A8R7U1M0"/>
<reference evidence="3" key="1">
    <citation type="journal article" date="2013" name="Nature">
        <title>Draft genome of the wheat A-genome progenitor Triticum urartu.</title>
        <authorList>
            <person name="Ling H.Q."/>
            <person name="Zhao S."/>
            <person name="Liu D."/>
            <person name="Wang J."/>
            <person name="Sun H."/>
            <person name="Zhang C."/>
            <person name="Fan H."/>
            <person name="Li D."/>
            <person name="Dong L."/>
            <person name="Tao Y."/>
            <person name="Gao C."/>
            <person name="Wu H."/>
            <person name="Li Y."/>
            <person name="Cui Y."/>
            <person name="Guo X."/>
            <person name="Zheng S."/>
            <person name="Wang B."/>
            <person name="Yu K."/>
            <person name="Liang Q."/>
            <person name="Yang W."/>
            <person name="Lou X."/>
            <person name="Chen J."/>
            <person name="Feng M."/>
            <person name="Jian J."/>
            <person name="Zhang X."/>
            <person name="Luo G."/>
            <person name="Jiang Y."/>
            <person name="Liu J."/>
            <person name="Wang Z."/>
            <person name="Sha Y."/>
            <person name="Zhang B."/>
            <person name="Wu H."/>
            <person name="Tang D."/>
            <person name="Shen Q."/>
            <person name="Xue P."/>
            <person name="Zou S."/>
            <person name="Wang X."/>
            <person name="Liu X."/>
            <person name="Wang F."/>
            <person name="Yang Y."/>
            <person name="An X."/>
            <person name="Dong Z."/>
            <person name="Zhang K."/>
            <person name="Zhang X."/>
            <person name="Luo M.C."/>
            <person name="Dvorak J."/>
            <person name="Tong Y."/>
            <person name="Wang J."/>
            <person name="Yang H."/>
            <person name="Li Z."/>
            <person name="Wang D."/>
            <person name="Zhang A."/>
            <person name="Wang J."/>
        </authorList>
    </citation>
    <scope>NUCLEOTIDE SEQUENCE</scope>
    <source>
        <strain evidence="3">cv. G1812</strain>
    </source>
</reference>
<organism evidence="2 3">
    <name type="scientific">Triticum urartu</name>
    <name type="common">Red wild einkorn</name>
    <name type="synonym">Crithodium urartu</name>
    <dbReference type="NCBI Taxonomy" id="4572"/>
    <lineage>
        <taxon>Eukaryota</taxon>
        <taxon>Viridiplantae</taxon>
        <taxon>Streptophyta</taxon>
        <taxon>Embryophyta</taxon>
        <taxon>Tracheophyta</taxon>
        <taxon>Spermatophyta</taxon>
        <taxon>Magnoliopsida</taxon>
        <taxon>Liliopsida</taxon>
        <taxon>Poales</taxon>
        <taxon>Poaceae</taxon>
        <taxon>BOP clade</taxon>
        <taxon>Pooideae</taxon>
        <taxon>Triticodae</taxon>
        <taxon>Triticeae</taxon>
        <taxon>Triticinae</taxon>
        <taxon>Triticum</taxon>
    </lineage>
</organism>